<evidence type="ECO:0000313" key="2">
    <source>
        <dbReference type="Proteomes" id="UP000318288"/>
    </source>
</evidence>
<dbReference type="Gene3D" id="3.40.50.1110">
    <property type="entry name" value="SGNH hydrolase"/>
    <property type="match status" value="1"/>
</dbReference>
<reference evidence="1 2" key="1">
    <citation type="submission" date="2019-02" db="EMBL/GenBank/DDBJ databases">
        <title>Deep-cultivation of Planctomycetes and their phenomic and genomic characterization uncovers novel biology.</title>
        <authorList>
            <person name="Wiegand S."/>
            <person name="Jogler M."/>
            <person name="Boedeker C."/>
            <person name="Pinto D."/>
            <person name="Vollmers J."/>
            <person name="Rivas-Marin E."/>
            <person name="Kohn T."/>
            <person name="Peeters S.H."/>
            <person name="Heuer A."/>
            <person name="Rast P."/>
            <person name="Oberbeckmann S."/>
            <person name="Bunk B."/>
            <person name="Jeske O."/>
            <person name="Meyerdierks A."/>
            <person name="Storesund J.E."/>
            <person name="Kallscheuer N."/>
            <person name="Luecker S."/>
            <person name="Lage O.M."/>
            <person name="Pohl T."/>
            <person name="Merkel B.J."/>
            <person name="Hornburger P."/>
            <person name="Mueller R.-W."/>
            <person name="Bruemmer F."/>
            <person name="Labrenz M."/>
            <person name="Spormann A.M."/>
            <person name="Op Den Camp H."/>
            <person name="Overmann J."/>
            <person name="Amann R."/>
            <person name="Jetten M.S.M."/>
            <person name="Mascher T."/>
            <person name="Medema M.H."/>
            <person name="Devos D.P."/>
            <person name="Kaster A.-K."/>
            <person name="Ovreas L."/>
            <person name="Rohde M."/>
            <person name="Galperin M.Y."/>
            <person name="Jogler C."/>
        </authorList>
    </citation>
    <scope>NUCLEOTIDE SEQUENCE [LARGE SCALE GENOMIC DNA]</scope>
    <source>
        <strain evidence="1 2">Poly51</strain>
    </source>
</reference>
<dbReference type="EMBL" id="SJPW01000001">
    <property type="protein sequence ID" value="TWU60587.1"/>
    <property type="molecule type" value="Genomic_DNA"/>
</dbReference>
<dbReference type="PANTHER" id="PTHR30383:SF5">
    <property type="entry name" value="SGNH HYDROLASE-TYPE ESTERASE DOMAIN-CONTAINING PROTEIN"/>
    <property type="match status" value="1"/>
</dbReference>
<organism evidence="1 2">
    <name type="scientific">Rubripirellula tenax</name>
    <dbReference type="NCBI Taxonomy" id="2528015"/>
    <lineage>
        <taxon>Bacteria</taxon>
        <taxon>Pseudomonadati</taxon>
        <taxon>Planctomycetota</taxon>
        <taxon>Planctomycetia</taxon>
        <taxon>Pirellulales</taxon>
        <taxon>Pirellulaceae</taxon>
        <taxon>Rubripirellula</taxon>
    </lineage>
</organism>
<dbReference type="SUPFAM" id="SSF52266">
    <property type="entry name" value="SGNH hydrolase"/>
    <property type="match status" value="1"/>
</dbReference>
<dbReference type="RefSeq" id="WP_186775331.1">
    <property type="nucleotide sequence ID" value="NZ_SJPW01000001.1"/>
</dbReference>
<dbReference type="InterPro" id="IPR051532">
    <property type="entry name" value="Ester_Hydrolysis_Enzymes"/>
</dbReference>
<gene>
    <name evidence="1" type="ORF">Poly51_08650</name>
</gene>
<dbReference type="GO" id="GO:0004622">
    <property type="term" value="F:phosphatidylcholine lysophospholipase activity"/>
    <property type="evidence" value="ECO:0007669"/>
    <property type="project" value="TreeGrafter"/>
</dbReference>
<dbReference type="AlphaFoldDB" id="A0A5C6FKQ3"/>
<dbReference type="Proteomes" id="UP000318288">
    <property type="component" value="Unassembled WGS sequence"/>
</dbReference>
<evidence type="ECO:0000313" key="1">
    <source>
        <dbReference type="EMBL" id="TWU60587.1"/>
    </source>
</evidence>
<protein>
    <submittedName>
        <fullName evidence="1">GDSL-like Lipase/Acylhydrolase</fullName>
    </submittedName>
</protein>
<keyword evidence="2" id="KW-1185">Reference proteome</keyword>
<dbReference type="PANTHER" id="PTHR30383">
    <property type="entry name" value="THIOESTERASE 1/PROTEASE 1/LYSOPHOSPHOLIPASE L1"/>
    <property type="match status" value="1"/>
</dbReference>
<accession>A0A5C6FKQ3</accession>
<comment type="caution">
    <text evidence="1">The sequence shown here is derived from an EMBL/GenBank/DDBJ whole genome shotgun (WGS) entry which is preliminary data.</text>
</comment>
<proteinExistence type="predicted"/>
<keyword evidence="1" id="KW-0378">Hydrolase</keyword>
<dbReference type="InterPro" id="IPR036514">
    <property type="entry name" value="SGNH_hydro_sf"/>
</dbReference>
<name>A0A5C6FKQ3_9BACT</name>
<sequence length="460" mass="51128">MTKIVADDKRGRRRRVMIAMAVTLSLLPFFAIEWAVRTFATVPDAVDVDPVAGMEHLRPLFELDAESQRYVIPDWRLKFFYPDSFAQTKPAGTRRIFVLGGSTVAGRPYATETAFSTWLRLRLEAAAPEAKFEVVNCGGVSYASYRVSKLLDEVLRFEPDAIVLYTGHNEFLEDRSYAAVRELGWGRRAATRVAAHWATVGWLQRKFASHADPTNAVTLSAEVDTRLDHVGGLDAYRDDPGWRREVESQFHQTLTKMIDTTKAAGVPMIACVPAGDLINTPPFKSDTSNAHTNAMACYMIGRSRFEGGRSDEAKQLLVMARESDLCPLRATTAIVDSVRVLCKQSGVPVVDTERILDTRDFRGARVPDGIVDPQFFADHVHPTIAGHQRIADAIANQFASLGWIQIDDGAADRYEDAARRHLDSLDETYYARGDQRLAGLKRWAAGRGGSPIAEDEKPLE</sequence>